<feature type="compositionally biased region" description="Basic and acidic residues" evidence="1">
    <location>
        <begin position="1"/>
        <end position="18"/>
    </location>
</feature>
<feature type="region of interest" description="Disordered" evidence="1">
    <location>
        <begin position="1"/>
        <end position="23"/>
    </location>
</feature>
<dbReference type="Proteomes" id="UP000289738">
    <property type="component" value="Chromosome B10"/>
</dbReference>
<organism evidence="3 4">
    <name type="scientific">Arachis hypogaea</name>
    <name type="common">Peanut</name>
    <dbReference type="NCBI Taxonomy" id="3818"/>
    <lineage>
        <taxon>Eukaryota</taxon>
        <taxon>Viridiplantae</taxon>
        <taxon>Streptophyta</taxon>
        <taxon>Embryophyta</taxon>
        <taxon>Tracheophyta</taxon>
        <taxon>Spermatophyta</taxon>
        <taxon>Magnoliopsida</taxon>
        <taxon>eudicotyledons</taxon>
        <taxon>Gunneridae</taxon>
        <taxon>Pentapetalae</taxon>
        <taxon>rosids</taxon>
        <taxon>fabids</taxon>
        <taxon>Fabales</taxon>
        <taxon>Fabaceae</taxon>
        <taxon>Papilionoideae</taxon>
        <taxon>50 kb inversion clade</taxon>
        <taxon>dalbergioids sensu lato</taxon>
        <taxon>Dalbergieae</taxon>
        <taxon>Pterocarpus clade</taxon>
        <taxon>Arachis</taxon>
    </lineage>
</organism>
<dbReference type="AlphaFoldDB" id="A0A444X595"/>
<keyword evidence="2" id="KW-0812">Transmembrane</keyword>
<keyword evidence="4" id="KW-1185">Reference proteome</keyword>
<feature type="transmembrane region" description="Helical" evidence="2">
    <location>
        <begin position="43"/>
        <end position="69"/>
    </location>
</feature>
<reference evidence="3 4" key="1">
    <citation type="submission" date="2019-01" db="EMBL/GenBank/DDBJ databases">
        <title>Sequencing of cultivated peanut Arachis hypogaea provides insights into genome evolution and oil improvement.</title>
        <authorList>
            <person name="Chen X."/>
        </authorList>
    </citation>
    <scope>NUCLEOTIDE SEQUENCE [LARGE SCALE GENOMIC DNA]</scope>
    <source>
        <strain evidence="4">cv. Fuhuasheng</strain>
        <tissue evidence="3">Leaves</tissue>
    </source>
</reference>
<gene>
    <name evidence="3" type="ORF">Ahy_B10g104352</name>
</gene>
<comment type="caution">
    <text evidence="3">The sequence shown here is derived from an EMBL/GenBank/DDBJ whole genome shotgun (WGS) entry which is preliminary data.</text>
</comment>
<keyword evidence="2" id="KW-0472">Membrane</keyword>
<dbReference type="EMBL" id="SDMP01000020">
    <property type="protein sequence ID" value="RYQ84856.1"/>
    <property type="molecule type" value="Genomic_DNA"/>
</dbReference>
<proteinExistence type="predicted"/>
<evidence type="ECO:0000313" key="3">
    <source>
        <dbReference type="EMBL" id="RYQ84856.1"/>
    </source>
</evidence>
<evidence type="ECO:0000313" key="4">
    <source>
        <dbReference type="Proteomes" id="UP000289738"/>
    </source>
</evidence>
<evidence type="ECO:0000256" key="1">
    <source>
        <dbReference type="SAM" id="MobiDB-lite"/>
    </source>
</evidence>
<protein>
    <submittedName>
        <fullName evidence="3">Uncharacterized protein</fullName>
    </submittedName>
</protein>
<sequence length="91" mass="10671">MKDPKQDTSRASRIDERRAKARKKCREQKARAGLRERGHRHPLLLLLLLLLGRLFSSLKICFGILLFIANRDYFELIYLTEVKSDCGRDLK</sequence>
<evidence type="ECO:0000256" key="2">
    <source>
        <dbReference type="SAM" id="Phobius"/>
    </source>
</evidence>
<name>A0A444X595_ARAHY</name>
<keyword evidence="2" id="KW-1133">Transmembrane helix</keyword>
<accession>A0A444X595</accession>